<dbReference type="Pfam" id="PF02321">
    <property type="entry name" value="OEP"/>
    <property type="match status" value="1"/>
</dbReference>
<comment type="similarity">
    <text evidence="1">Belongs to the outer membrane factor (OMF) (TC 1.B.17) family.</text>
</comment>
<dbReference type="AlphaFoldDB" id="A0A806J1B2"/>
<evidence type="ECO:0000313" key="2">
    <source>
        <dbReference type="EMBL" id="AGO15663.1"/>
    </source>
</evidence>
<evidence type="ECO:0000313" key="3">
    <source>
        <dbReference type="Proteomes" id="UP000014672"/>
    </source>
</evidence>
<protein>
    <recommendedName>
        <fullName evidence="4">TolC family protein</fullName>
    </recommendedName>
</protein>
<dbReference type="Proteomes" id="UP000014672">
    <property type="component" value="Chromosome"/>
</dbReference>
<reference evidence="2 3" key="1">
    <citation type="journal article" date="2013" name="PLoS ONE">
        <title>Complete Genome Analysis of a Haemophilus parasuis Serovar 12 Strain from China.</title>
        <authorList>
            <person name="Li Y."/>
            <person name="Kwok A.H."/>
            <person name="Jiang J."/>
            <person name="Zou Y."/>
            <person name="Zheng F."/>
            <person name="Chen P."/>
            <person name="Hou C."/>
            <person name="Leung F.C."/>
            <person name="Jiang P."/>
        </authorList>
    </citation>
    <scope>NUCLEOTIDE SEQUENCE [LARGE SCALE GENOMIC DNA]</scope>
    <source>
        <strain evidence="2 3">ZJ0906</strain>
    </source>
</reference>
<name>A0A806J1B2_GLAPU</name>
<organism evidence="2 3">
    <name type="scientific">Glaesserella parasuis ZJ0906</name>
    <dbReference type="NCBI Taxonomy" id="1322346"/>
    <lineage>
        <taxon>Bacteria</taxon>
        <taxon>Pseudomonadati</taxon>
        <taxon>Pseudomonadota</taxon>
        <taxon>Gammaproteobacteria</taxon>
        <taxon>Pasteurellales</taxon>
        <taxon>Pasteurellaceae</taxon>
        <taxon>Glaesserella</taxon>
    </lineage>
</organism>
<proteinExistence type="inferred from homology"/>
<dbReference type="InterPro" id="IPR003423">
    <property type="entry name" value="OMP_efflux"/>
</dbReference>
<accession>A0A806J1B2</accession>
<dbReference type="Gene3D" id="1.20.1600.10">
    <property type="entry name" value="Outer membrane efflux proteins (OEP)"/>
    <property type="match status" value="1"/>
</dbReference>
<dbReference type="SUPFAM" id="SSF56954">
    <property type="entry name" value="Outer membrane efflux proteins (OEP)"/>
    <property type="match status" value="1"/>
</dbReference>
<dbReference type="KEGG" id="hpaz:K756_02045"/>
<evidence type="ECO:0000256" key="1">
    <source>
        <dbReference type="ARBA" id="ARBA00007613"/>
    </source>
</evidence>
<sequence length="173" mass="20136">MKTILQQNLSNAPEVKEALANVEVAQNRVEQSKSQHFPIVSVTGSKTLRQYHKYEDNYGSTKIIPGIQAEMNIFAFGAIEKDIERSYKEKEYYKHTYTATQEEIAYTIGQLYLTALNMKEAISVMEKSLFRHQQILQDLDIIMENDEGRESEFVQAETRMLMAQQEINNYRQK</sequence>
<dbReference type="EMBL" id="CP005384">
    <property type="protein sequence ID" value="AGO15663.1"/>
    <property type="molecule type" value="Genomic_DNA"/>
</dbReference>
<dbReference type="GO" id="GO:0015562">
    <property type="term" value="F:efflux transmembrane transporter activity"/>
    <property type="evidence" value="ECO:0007669"/>
    <property type="project" value="InterPro"/>
</dbReference>
<evidence type="ECO:0008006" key="4">
    <source>
        <dbReference type="Google" id="ProtNLM"/>
    </source>
</evidence>
<gene>
    <name evidence="2" type="ORF">K756_02045</name>
</gene>